<reference evidence="6 7" key="1">
    <citation type="submission" date="2024-07" db="EMBL/GenBank/DDBJ databases">
        <title>Section-level genome sequencing and comparative genomics of Aspergillus sections Usti and Cavernicolus.</title>
        <authorList>
            <consortium name="Lawrence Berkeley National Laboratory"/>
            <person name="Nybo J.L."/>
            <person name="Vesth T.C."/>
            <person name="Theobald S."/>
            <person name="Frisvad J.C."/>
            <person name="Larsen T.O."/>
            <person name="Kjaerboelling I."/>
            <person name="Rothschild-Mancinelli K."/>
            <person name="Lyhne E.K."/>
            <person name="Kogle M.E."/>
            <person name="Barry K."/>
            <person name="Clum A."/>
            <person name="Na H."/>
            <person name="Ledsgaard L."/>
            <person name="Lin J."/>
            <person name="Lipzen A."/>
            <person name="Kuo A."/>
            <person name="Riley R."/>
            <person name="Mondo S."/>
            <person name="Labutti K."/>
            <person name="Haridas S."/>
            <person name="Pangalinan J."/>
            <person name="Salamov A.A."/>
            <person name="Simmons B.A."/>
            <person name="Magnuson J.K."/>
            <person name="Chen J."/>
            <person name="Drula E."/>
            <person name="Henrissat B."/>
            <person name="Wiebenga A."/>
            <person name="Lubbers R.J."/>
            <person name="Gomes A.C."/>
            <person name="Makela M.R."/>
            <person name="Stajich J."/>
            <person name="Grigoriev I.V."/>
            <person name="Mortensen U.H."/>
            <person name="De Vries R.P."/>
            <person name="Baker S.E."/>
            <person name="Andersen M.R."/>
        </authorList>
    </citation>
    <scope>NUCLEOTIDE SEQUENCE [LARGE SCALE GENOMIC DNA]</scope>
    <source>
        <strain evidence="6 7">CBS 588.65</strain>
    </source>
</reference>
<organism evidence="6 7">
    <name type="scientific">Aspergillus granulosus</name>
    <dbReference type="NCBI Taxonomy" id="176169"/>
    <lineage>
        <taxon>Eukaryota</taxon>
        <taxon>Fungi</taxon>
        <taxon>Dikarya</taxon>
        <taxon>Ascomycota</taxon>
        <taxon>Pezizomycotina</taxon>
        <taxon>Eurotiomycetes</taxon>
        <taxon>Eurotiomycetidae</taxon>
        <taxon>Eurotiales</taxon>
        <taxon>Aspergillaceae</taxon>
        <taxon>Aspergillus</taxon>
        <taxon>Aspergillus subgen. Nidulantes</taxon>
    </lineage>
</organism>
<evidence type="ECO:0000256" key="1">
    <source>
        <dbReference type="ARBA" id="ARBA00004141"/>
    </source>
</evidence>
<keyword evidence="2 5" id="KW-0812">Transmembrane</keyword>
<comment type="subcellular location">
    <subcellularLocation>
        <location evidence="1">Membrane</location>
        <topology evidence="1">Multi-pass membrane protein</topology>
    </subcellularLocation>
</comment>
<dbReference type="EMBL" id="JBFXLT010000045">
    <property type="protein sequence ID" value="KAL2812744.1"/>
    <property type="molecule type" value="Genomic_DNA"/>
</dbReference>
<sequence length="183" mass="20425">MRGLEESTEVLLRVGHDAKEQLSQAWEGFIDFAARDNVLEVALGLIIAQSFTGVVNSFVSDIILPVVSLLPFLNRNMDEKFAVLSKGPNYDMEVGYNTLGQARADGALVLAYGVFLETVLNFLGISLTLYTVAQMYMRVSHDKIIKRQVKCKYCLKWISDKALRCFNCSSWQDGREDLEGAGC</sequence>
<dbReference type="PANTHER" id="PTHR30266">
    <property type="entry name" value="MECHANOSENSITIVE CHANNEL MSCL"/>
    <property type="match status" value="1"/>
</dbReference>
<keyword evidence="3 5" id="KW-1133">Transmembrane helix</keyword>
<dbReference type="InterPro" id="IPR036019">
    <property type="entry name" value="MscL_channel"/>
</dbReference>
<comment type="caution">
    <text evidence="6">The sequence shown here is derived from an EMBL/GenBank/DDBJ whole genome shotgun (WGS) entry which is preliminary data.</text>
</comment>
<name>A0ABR4HC02_9EURO</name>
<accession>A0ABR4HC02</accession>
<dbReference type="Proteomes" id="UP001610334">
    <property type="component" value="Unassembled WGS sequence"/>
</dbReference>
<evidence type="ECO:0000256" key="4">
    <source>
        <dbReference type="ARBA" id="ARBA00023136"/>
    </source>
</evidence>
<dbReference type="InterPro" id="IPR037673">
    <property type="entry name" value="MSC/AndL"/>
</dbReference>
<dbReference type="PANTHER" id="PTHR30266:SF2">
    <property type="entry name" value="LARGE-CONDUCTANCE MECHANOSENSITIVE CHANNEL"/>
    <property type="match status" value="1"/>
</dbReference>
<evidence type="ECO:0000313" key="7">
    <source>
        <dbReference type="Proteomes" id="UP001610334"/>
    </source>
</evidence>
<evidence type="ECO:0000256" key="5">
    <source>
        <dbReference type="SAM" id="Phobius"/>
    </source>
</evidence>
<dbReference type="SUPFAM" id="SSF81330">
    <property type="entry name" value="Gated mechanosensitive channel"/>
    <property type="match status" value="1"/>
</dbReference>
<keyword evidence="4 5" id="KW-0472">Membrane</keyword>
<evidence type="ECO:0000313" key="6">
    <source>
        <dbReference type="EMBL" id="KAL2812744.1"/>
    </source>
</evidence>
<gene>
    <name evidence="6" type="ORF">BJX63DRAFT_432441</name>
</gene>
<dbReference type="Gene3D" id="1.10.1200.120">
    <property type="entry name" value="Large-conductance mechanosensitive channel, MscL, domain 1"/>
    <property type="match status" value="1"/>
</dbReference>
<evidence type="ECO:0000256" key="3">
    <source>
        <dbReference type="ARBA" id="ARBA00022989"/>
    </source>
</evidence>
<evidence type="ECO:0000256" key="2">
    <source>
        <dbReference type="ARBA" id="ARBA00022692"/>
    </source>
</evidence>
<protein>
    <submittedName>
        <fullName evidence="6">Large-conductance mechanosensitive channel</fullName>
    </submittedName>
</protein>
<dbReference type="Pfam" id="PF01741">
    <property type="entry name" value="MscL"/>
    <property type="match status" value="1"/>
</dbReference>
<keyword evidence="7" id="KW-1185">Reference proteome</keyword>
<feature type="transmembrane region" description="Helical" evidence="5">
    <location>
        <begin position="109"/>
        <end position="133"/>
    </location>
</feature>
<proteinExistence type="predicted"/>